<keyword evidence="3" id="KW-1133">Transmembrane helix</keyword>
<organism evidence="4 5">
    <name type="scientific">Armadillidium nasatum</name>
    <dbReference type="NCBI Taxonomy" id="96803"/>
    <lineage>
        <taxon>Eukaryota</taxon>
        <taxon>Metazoa</taxon>
        <taxon>Ecdysozoa</taxon>
        <taxon>Arthropoda</taxon>
        <taxon>Crustacea</taxon>
        <taxon>Multicrustacea</taxon>
        <taxon>Malacostraca</taxon>
        <taxon>Eumalacostraca</taxon>
        <taxon>Peracarida</taxon>
        <taxon>Isopoda</taxon>
        <taxon>Oniscidea</taxon>
        <taxon>Crinocheta</taxon>
        <taxon>Armadillidiidae</taxon>
        <taxon>Armadillidium</taxon>
    </lineage>
</organism>
<dbReference type="SMART" id="SM00369">
    <property type="entry name" value="LRR_TYP"/>
    <property type="match status" value="2"/>
</dbReference>
<name>A0A5N5SY79_9CRUS</name>
<evidence type="ECO:0000313" key="5">
    <source>
        <dbReference type="Proteomes" id="UP000326759"/>
    </source>
</evidence>
<reference evidence="4 5" key="1">
    <citation type="journal article" date="2019" name="PLoS Biol.">
        <title>Sex chromosomes control vertical transmission of feminizing Wolbachia symbionts in an isopod.</title>
        <authorList>
            <person name="Becking T."/>
            <person name="Chebbi M.A."/>
            <person name="Giraud I."/>
            <person name="Moumen B."/>
            <person name="Laverre T."/>
            <person name="Caubet Y."/>
            <person name="Peccoud J."/>
            <person name="Gilbert C."/>
            <person name="Cordaux R."/>
        </authorList>
    </citation>
    <scope>NUCLEOTIDE SEQUENCE [LARGE SCALE GENOMIC DNA]</scope>
    <source>
        <strain evidence="4">ANa2</strain>
        <tissue evidence="4">Whole body excluding digestive tract and cuticle</tissue>
    </source>
</reference>
<evidence type="ECO:0000256" key="1">
    <source>
        <dbReference type="ARBA" id="ARBA00022614"/>
    </source>
</evidence>
<protein>
    <submittedName>
        <fullName evidence="4">Uncharacterized protein</fullName>
    </submittedName>
</protein>
<keyword evidence="2" id="KW-0677">Repeat</keyword>
<proteinExistence type="predicted"/>
<evidence type="ECO:0000256" key="2">
    <source>
        <dbReference type="ARBA" id="ARBA00022737"/>
    </source>
</evidence>
<accession>A0A5N5SY79</accession>
<sequence length="210" mass="23866">ILDFNSIDSVGLEVLPRTLLQLSLEGNLFRKPPQVLKTLKWLKILKPIQAYFKEFGEEPSGEAAKGCDANPPEPHFINICVIVYILLALNIISGHFTEIKFTQWKKVLCPKLYKLQILDLTDNHLSEIPKVLLECKGLRQMILESVRHLNTIPSFNGTKNLEALRIDRAVLLSVPQDLCEALPKLKSLNLHLNEIKNLPNLTMCKTLRLL</sequence>
<dbReference type="Proteomes" id="UP000326759">
    <property type="component" value="Unassembled WGS sequence"/>
</dbReference>
<evidence type="ECO:0000313" key="4">
    <source>
        <dbReference type="EMBL" id="KAB7498858.1"/>
    </source>
</evidence>
<dbReference type="SUPFAM" id="SSF52058">
    <property type="entry name" value="L domain-like"/>
    <property type="match status" value="1"/>
</dbReference>
<dbReference type="Gene3D" id="3.80.10.10">
    <property type="entry name" value="Ribonuclease Inhibitor"/>
    <property type="match status" value="2"/>
</dbReference>
<dbReference type="InterPro" id="IPR003591">
    <property type="entry name" value="Leu-rich_rpt_typical-subtyp"/>
</dbReference>
<dbReference type="EMBL" id="SEYY01018923">
    <property type="protein sequence ID" value="KAB7498858.1"/>
    <property type="molecule type" value="Genomic_DNA"/>
</dbReference>
<dbReference type="OrthoDB" id="1883493at2759"/>
<keyword evidence="3" id="KW-0472">Membrane</keyword>
<gene>
    <name evidence="4" type="ORF">Anas_04599</name>
</gene>
<evidence type="ECO:0000256" key="3">
    <source>
        <dbReference type="SAM" id="Phobius"/>
    </source>
</evidence>
<feature type="transmembrane region" description="Helical" evidence="3">
    <location>
        <begin position="76"/>
        <end position="96"/>
    </location>
</feature>
<dbReference type="AlphaFoldDB" id="A0A5N5SY79"/>
<dbReference type="InterPro" id="IPR032675">
    <property type="entry name" value="LRR_dom_sf"/>
</dbReference>
<comment type="caution">
    <text evidence="4">The sequence shown here is derived from an EMBL/GenBank/DDBJ whole genome shotgun (WGS) entry which is preliminary data.</text>
</comment>
<keyword evidence="3" id="KW-0812">Transmembrane</keyword>
<keyword evidence="5" id="KW-1185">Reference proteome</keyword>
<dbReference type="PROSITE" id="PS51450">
    <property type="entry name" value="LRR"/>
    <property type="match status" value="2"/>
</dbReference>
<feature type="non-terminal residue" evidence="4">
    <location>
        <position position="1"/>
    </location>
</feature>
<dbReference type="InterPro" id="IPR001611">
    <property type="entry name" value="Leu-rich_rpt"/>
</dbReference>
<keyword evidence="1" id="KW-0433">Leucine-rich repeat</keyword>